<sequence>MALPDGTPILEDENGVNHQNSLWGRNLKVEVPPFDGIDPEFWIFKITQFFMAAKVTMDQRVILASTLMIGHAYVWYKWLCPNQQLPSWDEFLKALLFRFGATLYEAEFEILMPRVEEKSLHLGSAFSLTSAPVTSAIIEDEQADEMISFMTMEMKSNQADAAVCGVEEFDEDEIIVSIGSDIHVLTLIPITKNEFGICKLEEEASS</sequence>
<proteinExistence type="predicted"/>
<accession>A0A834TYJ7</accession>
<gene>
    <name evidence="1" type="ORF">G2W53_017483</name>
</gene>
<keyword evidence="2" id="KW-1185">Reference proteome</keyword>
<dbReference type="Proteomes" id="UP000634136">
    <property type="component" value="Unassembled WGS sequence"/>
</dbReference>
<evidence type="ECO:0000313" key="2">
    <source>
        <dbReference type="Proteomes" id="UP000634136"/>
    </source>
</evidence>
<dbReference type="EMBL" id="JAAIUW010000006">
    <property type="protein sequence ID" value="KAF7826319.1"/>
    <property type="molecule type" value="Genomic_DNA"/>
</dbReference>
<dbReference type="AlphaFoldDB" id="A0A834TYJ7"/>
<protein>
    <recommendedName>
        <fullName evidence="3">Retrotransposon gag domain-containing protein</fullName>
    </recommendedName>
</protein>
<evidence type="ECO:0000313" key="1">
    <source>
        <dbReference type="EMBL" id="KAF7826319.1"/>
    </source>
</evidence>
<reference evidence="1" key="1">
    <citation type="submission" date="2020-09" db="EMBL/GenBank/DDBJ databases">
        <title>Genome-Enabled Discovery of Anthraquinone Biosynthesis in Senna tora.</title>
        <authorList>
            <person name="Kang S.-H."/>
            <person name="Pandey R.P."/>
            <person name="Lee C.-M."/>
            <person name="Sim J.-S."/>
            <person name="Jeong J.-T."/>
            <person name="Choi B.-S."/>
            <person name="Jung M."/>
            <person name="Ginzburg D."/>
            <person name="Zhao K."/>
            <person name="Won S.Y."/>
            <person name="Oh T.-J."/>
            <person name="Yu Y."/>
            <person name="Kim N.-H."/>
            <person name="Lee O.R."/>
            <person name="Lee T.-H."/>
            <person name="Bashyal P."/>
            <person name="Kim T.-S."/>
            <person name="Lee W.-H."/>
            <person name="Kawkins C."/>
            <person name="Kim C.-K."/>
            <person name="Kim J.S."/>
            <person name="Ahn B.O."/>
            <person name="Rhee S.Y."/>
            <person name="Sohng J.K."/>
        </authorList>
    </citation>
    <scope>NUCLEOTIDE SEQUENCE</scope>
    <source>
        <tissue evidence="1">Leaf</tissue>
    </source>
</reference>
<dbReference type="OrthoDB" id="1749531at2759"/>
<organism evidence="1 2">
    <name type="scientific">Senna tora</name>
    <dbReference type="NCBI Taxonomy" id="362788"/>
    <lineage>
        <taxon>Eukaryota</taxon>
        <taxon>Viridiplantae</taxon>
        <taxon>Streptophyta</taxon>
        <taxon>Embryophyta</taxon>
        <taxon>Tracheophyta</taxon>
        <taxon>Spermatophyta</taxon>
        <taxon>Magnoliopsida</taxon>
        <taxon>eudicotyledons</taxon>
        <taxon>Gunneridae</taxon>
        <taxon>Pentapetalae</taxon>
        <taxon>rosids</taxon>
        <taxon>fabids</taxon>
        <taxon>Fabales</taxon>
        <taxon>Fabaceae</taxon>
        <taxon>Caesalpinioideae</taxon>
        <taxon>Cassia clade</taxon>
        <taxon>Senna</taxon>
    </lineage>
</organism>
<name>A0A834TYJ7_9FABA</name>
<comment type="caution">
    <text evidence="1">The sequence shown here is derived from an EMBL/GenBank/DDBJ whole genome shotgun (WGS) entry which is preliminary data.</text>
</comment>
<evidence type="ECO:0008006" key="3">
    <source>
        <dbReference type="Google" id="ProtNLM"/>
    </source>
</evidence>